<dbReference type="Pfam" id="PF13692">
    <property type="entry name" value="Glyco_trans_1_4"/>
    <property type="match status" value="1"/>
</dbReference>
<dbReference type="HOGENOM" id="CLU_009583_6_2_4"/>
<dbReference type="CAZy" id="GT4">
    <property type="family name" value="Glycosyltransferase Family 4"/>
</dbReference>
<dbReference type="SUPFAM" id="SSF53756">
    <property type="entry name" value="UDP-Glycosyltransferase/glycogen phosphorylase"/>
    <property type="match status" value="1"/>
</dbReference>
<dbReference type="Gene3D" id="3.40.50.2000">
    <property type="entry name" value="Glycogen Phosphorylase B"/>
    <property type="match status" value="2"/>
</dbReference>
<gene>
    <name evidence="4" type="ordered locus">Nmul_A0250</name>
    <name evidence="5" type="ORF">SAMN05216403_11036</name>
</gene>
<dbReference type="STRING" id="323848.Nmul_A0250"/>
<reference evidence="6" key="2">
    <citation type="submission" date="2005-08" db="EMBL/GenBank/DDBJ databases">
        <title>Complete sequence of chromosome 1 of Nitrosospira multiformis ATCC 25196.</title>
        <authorList>
            <person name="Copeland A."/>
            <person name="Lucas S."/>
            <person name="Lapidus A."/>
            <person name="Barry K."/>
            <person name="Detter J.C."/>
            <person name="Glavina T."/>
            <person name="Hammon N."/>
            <person name="Israni S."/>
            <person name="Pitluck S."/>
            <person name="Chain P."/>
            <person name="Malfatti S."/>
            <person name="Shin M."/>
            <person name="Vergez L."/>
            <person name="Schmutz J."/>
            <person name="Larimer F."/>
            <person name="Land M."/>
            <person name="Hauser L."/>
            <person name="Kyrpides N."/>
            <person name="Lykidis A."/>
            <person name="Richardson P."/>
        </authorList>
    </citation>
    <scope>NUCLEOTIDE SEQUENCE [LARGE SCALE GENOMIC DNA]</scope>
    <source>
        <strain evidence="6">ATCC 25196 / NCIMB 11849 / C 71</strain>
    </source>
</reference>
<organism evidence="4 6">
    <name type="scientific">Nitrosospira multiformis (strain ATCC 25196 / NCIMB 11849 / C 71)</name>
    <dbReference type="NCBI Taxonomy" id="323848"/>
    <lineage>
        <taxon>Bacteria</taxon>
        <taxon>Pseudomonadati</taxon>
        <taxon>Pseudomonadota</taxon>
        <taxon>Betaproteobacteria</taxon>
        <taxon>Nitrosomonadales</taxon>
        <taxon>Nitrosomonadaceae</taxon>
        <taxon>Nitrosospira</taxon>
    </lineage>
</organism>
<dbReference type="RefSeq" id="WP_011379612.1">
    <property type="nucleotide sequence ID" value="NC_007614.1"/>
</dbReference>
<evidence type="ECO:0000313" key="6">
    <source>
        <dbReference type="Proteomes" id="UP000002718"/>
    </source>
</evidence>
<dbReference type="Pfam" id="PF13439">
    <property type="entry name" value="Glyco_transf_4"/>
    <property type="match status" value="1"/>
</dbReference>
<reference evidence="4" key="1">
    <citation type="submission" date="2005-08" db="EMBL/GenBank/DDBJ databases">
        <title>Complete sequence of Chromosome 1 of Nitrosospira multiformis ATCC 25196.</title>
        <authorList>
            <consortium name="US DOE Joint Genome Institute"/>
            <person name="Copeland A."/>
            <person name="Lucas S."/>
            <person name="Lapidus A."/>
            <person name="Barry K."/>
            <person name="Detter J.C."/>
            <person name="Glavina T."/>
            <person name="Hammon N."/>
            <person name="Israni S."/>
            <person name="Pitluck S."/>
            <person name="Chain P."/>
            <person name="Malfatti S."/>
            <person name="Shin M."/>
            <person name="Vergez L."/>
            <person name="Schmutz J."/>
            <person name="Larimer F."/>
            <person name="Land M."/>
            <person name="Hauser L."/>
            <person name="Kyrpides N."/>
            <person name="Lykidis A."/>
            <person name="Richardson P."/>
        </authorList>
    </citation>
    <scope>NUCLEOTIDE SEQUENCE</scope>
    <source>
        <strain evidence="4">ATCC 25196</strain>
    </source>
</reference>
<dbReference type="Proteomes" id="UP000002718">
    <property type="component" value="Chromosome"/>
</dbReference>
<dbReference type="PANTHER" id="PTHR12526:SF510">
    <property type="entry name" value="D-INOSITOL 3-PHOSPHATE GLYCOSYLTRANSFERASE"/>
    <property type="match status" value="1"/>
</dbReference>
<accession>Q2YCG3</accession>
<evidence type="ECO:0000313" key="5">
    <source>
        <dbReference type="EMBL" id="SEF81291.1"/>
    </source>
</evidence>
<evidence type="ECO:0000313" key="4">
    <source>
        <dbReference type="EMBL" id="ABB73558.1"/>
    </source>
</evidence>
<name>Q2YCG3_NITMU</name>
<dbReference type="PANTHER" id="PTHR12526">
    <property type="entry name" value="GLYCOSYLTRANSFERASE"/>
    <property type="match status" value="1"/>
</dbReference>
<dbReference type="CDD" id="cd03801">
    <property type="entry name" value="GT4_PimA-like"/>
    <property type="match status" value="1"/>
</dbReference>
<reference evidence="5 7" key="4">
    <citation type="submission" date="2016-10" db="EMBL/GenBank/DDBJ databases">
        <authorList>
            <person name="de Groot N.N."/>
        </authorList>
    </citation>
    <scope>NUCLEOTIDE SEQUENCE [LARGE SCALE GENOMIC DNA]</scope>
    <source>
        <strain evidence="5 7">Nl13</strain>
    </source>
</reference>
<evidence type="ECO:0000256" key="2">
    <source>
        <dbReference type="ARBA" id="ARBA00022679"/>
    </source>
</evidence>
<keyword evidence="1" id="KW-0328">Glycosyltransferase</keyword>
<dbReference type="GO" id="GO:0016757">
    <property type="term" value="F:glycosyltransferase activity"/>
    <property type="evidence" value="ECO:0007669"/>
    <property type="project" value="UniProtKB-KW"/>
</dbReference>
<feature type="domain" description="Glycosyltransferase subfamily 4-like N-terminal" evidence="3">
    <location>
        <begin position="16"/>
        <end position="176"/>
    </location>
</feature>
<dbReference type="Proteomes" id="UP000236751">
    <property type="component" value="Unassembled WGS sequence"/>
</dbReference>
<evidence type="ECO:0000256" key="1">
    <source>
        <dbReference type="ARBA" id="ARBA00022676"/>
    </source>
</evidence>
<dbReference type="OrthoDB" id="433681at2"/>
<dbReference type="EMBL" id="FNVK01000010">
    <property type="protein sequence ID" value="SEF81291.1"/>
    <property type="molecule type" value="Genomic_DNA"/>
</dbReference>
<keyword evidence="6" id="KW-1185">Reference proteome</keyword>
<protein>
    <submittedName>
        <fullName evidence="4">Glycosyl transferase, group 1</fullName>
    </submittedName>
    <submittedName>
        <fullName evidence="5">Glycosyltransferase involved in cell wall bisynthesis</fullName>
    </submittedName>
</protein>
<dbReference type="InterPro" id="IPR028098">
    <property type="entry name" value="Glyco_trans_4-like_N"/>
</dbReference>
<evidence type="ECO:0000313" key="7">
    <source>
        <dbReference type="Proteomes" id="UP000236751"/>
    </source>
</evidence>
<dbReference type="AlphaFoldDB" id="Q2YCG3"/>
<dbReference type="eggNOG" id="COG0438">
    <property type="taxonomic scope" value="Bacteria"/>
</dbReference>
<proteinExistence type="predicted"/>
<keyword evidence="2 4" id="KW-0808">Transferase</keyword>
<evidence type="ECO:0000259" key="3">
    <source>
        <dbReference type="Pfam" id="PF13439"/>
    </source>
</evidence>
<dbReference type="EMBL" id="CP000103">
    <property type="protein sequence ID" value="ABB73558.1"/>
    <property type="molecule type" value="Genomic_DNA"/>
</dbReference>
<dbReference type="KEGG" id="nmu:Nmul_A0250"/>
<sequence length="374" mass="41743">MKKPRVVLVALHFAEYALNLALAVAESREVLLVLYRGNADRELGPDWLKGIRHPSLMLLILDRPRSPLMILGNARRLVRAIQQFKPDVIHYQEDPRDEVILGLYFLRSIPIVLTVHDPTPHSGTDSNRLRYSRFRLYLPLMRRAADIAITHGGLLADNLIKAFPHFKDKVQPIPHGPLGLFSGTQPSHPSGFRLLFFGRIFEYKGLSYFVDSVIMLRDKGYPVIGVVAGFGTDLARHRQRMEEAGCFEILDRYIAAKEVPDLFLDSFAVVLPYVDGTQSGVAAMALGFARPVVASAVGSIPELVRNGENGLLVPPSDSIALSEAIETLLNDTQLWEQLTAGAQRLRDQELSWESIADKTIRVYELAGKMRLAST</sequence>
<reference evidence="4 6" key="3">
    <citation type="journal article" date="2008" name="Appl. Environ. Microbiol.">
        <title>Complete genome sequence of Nitrosospira multiformis, an ammonia-oxidizing bacterium from the soil environment.</title>
        <authorList>
            <person name="Norton J.M."/>
            <person name="Klotz M.G."/>
            <person name="Stein L.Y."/>
            <person name="Arp D.J."/>
            <person name="Bottomley P.J."/>
            <person name="Chain P.S."/>
            <person name="Hauser L.J."/>
            <person name="Land M.L."/>
            <person name="Larimer F.W."/>
            <person name="Shin M.W."/>
            <person name="Starkenburg S.R."/>
        </authorList>
    </citation>
    <scope>NUCLEOTIDE SEQUENCE [LARGE SCALE GENOMIC DNA]</scope>
    <source>
        <strain evidence="4">ATCC 25196</strain>
        <strain evidence="6">ATCC 25196 / NCIMB 11849 / C 71</strain>
    </source>
</reference>